<dbReference type="OrthoDB" id="9788336at2"/>
<dbReference type="InterPro" id="IPR020070">
    <property type="entry name" value="Ribosomal_bL9_N"/>
</dbReference>
<dbReference type="NCBIfam" id="TIGR00158">
    <property type="entry name" value="L9"/>
    <property type="match status" value="1"/>
</dbReference>
<dbReference type="GO" id="GO:0003735">
    <property type="term" value="F:structural constituent of ribosome"/>
    <property type="evidence" value="ECO:0007669"/>
    <property type="project" value="InterPro"/>
</dbReference>
<evidence type="ECO:0000256" key="1">
    <source>
        <dbReference type="ARBA" id="ARBA00010605"/>
    </source>
</evidence>
<comment type="function">
    <text evidence="7">Binds to the 23S rRNA.</text>
</comment>
<dbReference type="KEGG" id="ote:Oter_2332"/>
<dbReference type="eggNOG" id="COG0359">
    <property type="taxonomic scope" value="Bacteria"/>
</dbReference>
<dbReference type="PROSITE" id="PS00651">
    <property type="entry name" value="RIBOSOMAL_L9"/>
    <property type="match status" value="1"/>
</dbReference>
<dbReference type="STRING" id="452637.Oter_2332"/>
<evidence type="ECO:0000256" key="5">
    <source>
        <dbReference type="ARBA" id="ARBA00023274"/>
    </source>
</evidence>
<dbReference type="GO" id="GO:0006412">
    <property type="term" value="P:translation"/>
    <property type="evidence" value="ECO:0007669"/>
    <property type="project" value="UniProtKB-UniRule"/>
</dbReference>
<keyword evidence="10" id="KW-1185">Reference proteome</keyword>
<keyword evidence="3 7" id="KW-0694">RNA-binding</keyword>
<proteinExistence type="inferred from homology"/>
<dbReference type="HAMAP" id="MF_00503">
    <property type="entry name" value="Ribosomal_bL9"/>
    <property type="match status" value="1"/>
</dbReference>
<evidence type="ECO:0000256" key="2">
    <source>
        <dbReference type="ARBA" id="ARBA00022730"/>
    </source>
</evidence>
<dbReference type="InterPro" id="IPR036935">
    <property type="entry name" value="Ribosomal_bL9_N_sf"/>
</dbReference>
<dbReference type="GO" id="GO:0005840">
    <property type="term" value="C:ribosome"/>
    <property type="evidence" value="ECO:0007669"/>
    <property type="project" value="UniProtKB-KW"/>
</dbReference>
<dbReference type="RefSeq" id="WP_012375151.1">
    <property type="nucleotide sequence ID" value="NC_010571.1"/>
</dbReference>
<keyword evidence="4 7" id="KW-0689">Ribosomal protein</keyword>
<dbReference type="SUPFAM" id="SSF55653">
    <property type="entry name" value="Ribosomal protein L9 C-domain"/>
    <property type="match status" value="1"/>
</dbReference>
<dbReference type="EMBL" id="CP001032">
    <property type="protein sequence ID" value="ACB75614.1"/>
    <property type="molecule type" value="Genomic_DNA"/>
</dbReference>
<dbReference type="Gene3D" id="3.40.5.10">
    <property type="entry name" value="Ribosomal protein L9, N-terminal domain"/>
    <property type="match status" value="1"/>
</dbReference>
<dbReference type="InterPro" id="IPR000244">
    <property type="entry name" value="Ribosomal_bL9"/>
</dbReference>
<dbReference type="Pfam" id="PF03948">
    <property type="entry name" value="Ribosomal_L9_C"/>
    <property type="match status" value="1"/>
</dbReference>
<evidence type="ECO:0000256" key="4">
    <source>
        <dbReference type="ARBA" id="ARBA00022980"/>
    </source>
</evidence>
<reference evidence="9 10" key="1">
    <citation type="journal article" date="2011" name="J. Bacteriol.">
        <title>Genome sequence of the verrucomicrobium Opitutus terrae PB90-1, an abundant inhabitant of rice paddy soil ecosystems.</title>
        <authorList>
            <person name="van Passel M.W."/>
            <person name="Kant R."/>
            <person name="Palva A."/>
            <person name="Copeland A."/>
            <person name="Lucas S."/>
            <person name="Lapidus A."/>
            <person name="Glavina del Rio T."/>
            <person name="Pitluck S."/>
            <person name="Goltsman E."/>
            <person name="Clum A."/>
            <person name="Sun H."/>
            <person name="Schmutz J."/>
            <person name="Larimer F.W."/>
            <person name="Land M.L."/>
            <person name="Hauser L."/>
            <person name="Kyrpides N."/>
            <person name="Mikhailova N."/>
            <person name="Richardson P.P."/>
            <person name="Janssen P.H."/>
            <person name="de Vos W.M."/>
            <person name="Smidt H."/>
        </authorList>
    </citation>
    <scope>NUCLEOTIDE SEQUENCE [LARGE SCALE GENOMIC DNA]</scope>
    <source>
        <strain evidence="10">DSM 11246 / JCM 15787 / PB90-1</strain>
    </source>
</reference>
<organism evidence="9 10">
    <name type="scientific">Opitutus terrae (strain DSM 11246 / JCM 15787 / PB90-1)</name>
    <dbReference type="NCBI Taxonomy" id="452637"/>
    <lineage>
        <taxon>Bacteria</taxon>
        <taxon>Pseudomonadati</taxon>
        <taxon>Verrucomicrobiota</taxon>
        <taxon>Opitutia</taxon>
        <taxon>Opitutales</taxon>
        <taxon>Opitutaceae</taxon>
        <taxon>Opitutus</taxon>
    </lineage>
</organism>
<dbReference type="Proteomes" id="UP000007013">
    <property type="component" value="Chromosome"/>
</dbReference>
<dbReference type="SUPFAM" id="SSF55658">
    <property type="entry name" value="L9 N-domain-like"/>
    <property type="match status" value="1"/>
</dbReference>
<dbReference type="HOGENOM" id="CLU_078938_3_0_0"/>
<dbReference type="InterPro" id="IPR009027">
    <property type="entry name" value="Ribosomal_bL9/RNase_H1_N"/>
</dbReference>
<dbReference type="InterPro" id="IPR020069">
    <property type="entry name" value="Ribosomal_bL9_C"/>
</dbReference>
<dbReference type="AlphaFoldDB" id="B1ZQK5"/>
<dbReference type="Pfam" id="PF01281">
    <property type="entry name" value="Ribosomal_L9_N"/>
    <property type="match status" value="1"/>
</dbReference>
<evidence type="ECO:0000259" key="8">
    <source>
        <dbReference type="PROSITE" id="PS00651"/>
    </source>
</evidence>
<evidence type="ECO:0000256" key="7">
    <source>
        <dbReference type="HAMAP-Rule" id="MF_00503"/>
    </source>
</evidence>
<name>B1ZQK5_OPITP</name>
<feature type="domain" description="Ribosomal protein L9" evidence="8">
    <location>
        <begin position="16"/>
        <end position="43"/>
    </location>
</feature>
<evidence type="ECO:0000256" key="3">
    <source>
        <dbReference type="ARBA" id="ARBA00022884"/>
    </source>
</evidence>
<evidence type="ECO:0000313" key="9">
    <source>
        <dbReference type="EMBL" id="ACB75614.1"/>
    </source>
</evidence>
<accession>B1ZQK5</accession>
<dbReference type="GO" id="GO:0019843">
    <property type="term" value="F:rRNA binding"/>
    <property type="evidence" value="ECO:0007669"/>
    <property type="project" value="UniProtKB-UniRule"/>
</dbReference>
<gene>
    <name evidence="7" type="primary">rplI</name>
    <name evidence="9" type="ordered locus">Oter_2332</name>
</gene>
<evidence type="ECO:0000313" key="10">
    <source>
        <dbReference type="Proteomes" id="UP000007013"/>
    </source>
</evidence>
<dbReference type="Gene3D" id="3.10.430.100">
    <property type="entry name" value="Ribosomal protein L9, C-terminal domain"/>
    <property type="match status" value="1"/>
</dbReference>
<evidence type="ECO:0000256" key="6">
    <source>
        <dbReference type="ARBA" id="ARBA00035292"/>
    </source>
</evidence>
<dbReference type="InterPro" id="IPR036791">
    <property type="entry name" value="Ribosomal_bL9_C_sf"/>
</dbReference>
<dbReference type="GO" id="GO:1990904">
    <property type="term" value="C:ribonucleoprotein complex"/>
    <property type="evidence" value="ECO:0007669"/>
    <property type="project" value="UniProtKB-KW"/>
</dbReference>
<dbReference type="PANTHER" id="PTHR21368">
    <property type="entry name" value="50S RIBOSOMAL PROTEIN L9"/>
    <property type="match status" value="1"/>
</dbReference>
<sequence>MAQSEILLLKPVENLGGEGDQVKVRAGYARNYLLPNGFAVPLTTANRKQVESLKKRRAEREAKELGGAQELAKKLEKKSLAFAVKTGEGGKMFGAITVNDIFDKLAADGLEIEKKRIHLHTPVKTLGQHTVKIKLHADVTVDLNFDVVSENPIEAAPAPEAKEPAKEGKK</sequence>
<comment type="similarity">
    <text evidence="1 7">Belongs to the bacterial ribosomal protein bL9 family.</text>
</comment>
<dbReference type="InterPro" id="IPR020594">
    <property type="entry name" value="Ribosomal_bL9_bac/chp"/>
</dbReference>
<keyword evidence="5 7" id="KW-0687">Ribonucleoprotein</keyword>
<protein>
    <recommendedName>
        <fullName evidence="6 7">Large ribosomal subunit protein bL9</fullName>
    </recommendedName>
</protein>
<keyword evidence="2 7" id="KW-0699">rRNA-binding</keyword>